<feature type="non-terminal residue" evidence="11">
    <location>
        <position position="487"/>
    </location>
</feature>
<evidence type="ECO:0000256" key="3">
    <source>
        <dbReference type="ARBA" id="ARBA00022729"/>
    </source>
</evidence>
<feature type="non-terminal residue" evidence="11">
    <location>
        <position position="1"/>
    </location>
</feature>
<dbReference type="Pfam" id="PF00530">
    <property type="entry name" value="SRCR"/>
    <property type="match status" value="5"/>
</dbReference>
<keyword evidence="7 9" id="KW-1015">Disulfide bond</keyword>
<dbReference type="PANTHER" id="PTHR48071:SF18">
    <property type="entry name" value="DELETED IN MALIGNANT BRAIN TUMORS 1 PROTEIN-RELATED"/>
    <property type="match status" value="1"/>
</dbReference>
<dbReference type="PANTHER" id="PTHR48071">
    <property type="entry name" value="SRCR DOMAIN-CONTAINING PROTEIN"/>
    <property type="match status" value="1"/>
</dbReference>
<reference evidence="11 12" key="1">
    <citation type="journal article" date="2007" name="Science">
        <title>Sea anemone genome reveals ancestral eumetazoan gene repertoire and genomic organization.</title>
        <authorList>
            <person name="Putnam N.H."/>
            <person name="Srivastava M."/>
            <person name="Hellsten U."/>
            <person name="Dirks B."/>
            <person name="Chapman J."/>
            <person name="Salamov A."/>
            <person name="Terry A."/>
            <person name="Shapiro H."/>
            <person name="Lindquist E."/>
            <person name="Kapitonov V.V."/>
            <person name="Jurka J."/>
            <person name="Genikhovich G."/>
            <person name="Grigoriev I.V."/>
            <person name="Lucas S.M."/>
            <person name="Steele R.E."/>
            <person name="Finnerty J.R."/>
            <person name="Technau U."/>
            <person name="Martindale M.Q."/>
            <person name="Rokhsar D.S."/>
        </authorList>
    </citation>
    <scope>NUCLEOTIDE SEQUENCE [LARGE SCALE GENOMIC DNA]</scope>
    <source>
        <strain evidence="12">CH2 X CH6</strain>
    </source>
</reference>
<keyword evidence="6" id="KW-0472">Membrane</keyword>
<sequence>IRLDDGDTFNAGEVTVYYNGSWGRVCSDYWTQATADVVCRELGFVNASKSTNNGTFSTDTTGKTAGFESLICSGGQNAVSACASSGWSDELRCTANKTAAVVCQAVHLDKNYDVRLAGAKASYQGRVEIFRVGQWGTVCSDEWNTPDTEVVCKQLGYSKPVILGPVSFGPGKGPIWLDNVQCYGNETSLDRCQHNGWANHDCTHSKDVTVVCDINGGVTKPVRLSSYPNNTNGGLVEIYHAGAWGLICYDHWDLHDAHVACRQVGLAGVKAVAKETVDGLPRVHLGNVSCVGSEDTLASCPHSGWGVGTTCNYGYAGVVCTDSSASEGDVRLFGGRKPSEGRVEIFHLGEWGTVCEDGWTEQNARVVCYELGFTGVVSKYQSFGPGRGHIWLNNVQCSGIETSLVACGRSDWGQNPCSHTEDVGVICSDSSASEGDVRLFGGRKPSEGRVEIFHLGEWGTVCEDGWTEQNARVRVIGEEWVDIFHRG</sequence>
<name>A7SZ47_NEMVE</name>
<dbReference type="eggNOG" id="ENOG502QT9G">
    <property type="taxonomic scope" value="Eukaryota"/>
</dbReference>
<dbReference type="Gene3D" id="3.10.250.10">
    <property type="entry name" value="SRCR-like domain"/>
    <property type="match status" value="5"/>
</dbReference>
<feature type="domain" description="SRCR" evidence="10">
    <location>
        <begin position="330"/>
        <end position="428"/>
    </location>
</feature>
<evidence type="ECO:0000256" key="2">
    <source>
        <dbReference type="ARBA" id="ARBA00022692"/>
    </source>
</evidence>
<evidence type="ECO:0000313" key="11">
    <source>
        <dbReference type="EMBL" id="EDO31020.1"/>
    </source>
</evidence>
<accession>A7SZ47</accession>
<evidence type="ECO:0000256" key="6">
    <source>
        <dbReference type="ARBA" id="ARBA00023136"/>
    </source>
</evidence>
<organism evidence="11 12">
    <name type="scientific">Nematostella vectensis</name>
    <name type="common">Starlet sea anemone</name>
    <dbReference type="NCBI Taxonomy" id="45351"/>
    <lineage>
        <taxon>Eukaryota</taxon>
        <taxon>Metazoa</taxon>
        <taxon>Cnidaria</taxon>
        <taxon>Anthozoa</taxon>
        <taxon>Hexacorallia</taxon>
        <taxon>Actiniaria</taxon>
        <taxon>Edwardsiidae</taxon>
        <taxon>Nematostella</taxon>
    </lineage>
</organism>
<proteinExistence type="predicted"/>
<feature type="domain" description="SRCR" evidence="10">
    <location>
        <begin position="437"/>
        <end position="473"/>
    </location>
</feature>
<feature type="disulfide bond" evidence="9">
    <location>
        <begin position="397"/>
        <end position="407"/>
    </location>
</feature>
<dbReference type="PROSITE" id="PS00420">
    <property type="entry name" value="SRCR_1"/>
    <property type="match status" value="1"/>
</dbReference>
<keyword evidence="2" id="KW-0812">Transmembrane</keyword>
<keyword evidence="12" id="KW-1185">Reference proteome</keyword>
<feature type="domain" description="SRCR" evidence="10">
    <location>
        <begin position="1"/>
        <end position="104"/>
    </location>
</feature>
<dbReference type="EMBL" id="DS469949">
    <property type="protein sequence ID" value="EDO31020.1"/>
    <property type="molecule type" value="Genomic_DNA"/>
</dbReference>
<dbReference type="HOGENOM" id="CLU_002555_11_2_1"/>
<keyword evidence="3" id="KW-0732">Signal</keyword>
<dbReference type="PROSITE" id="PS50287">
    <property type="entry name" value="SRCR_2"/>
    <property type="match status" value="5"/>
</dbReference>
<evidence type="ECO:0000259" key="10">
    <source>
        <dbReference type="PROSITE" id="PS50287"/>
    </source>
</evidence>
<comment type="caution">
    <text evidence="9">Lacks conserved residue(s) required for the propagation of feature annotation.</text>
</comment>
<feature type="domain" description="SRCR" evidence="10">
    <location>
        <begin position="222"/>
        <end position="321"/>
    </location>
</feature>
<feature type="disulfide bond" evidence="9">
    <location>
        <begin position="290"/>
        <end position="300"/>
    </location>
</feature>
<evidence type="ECO:0000256" key="5">
    <source>
        <dbReference type="ARBA" id="ARBA00022989"/>
    </source>
</evidence>
<keyword evidence="4" id="KW-0677">Repeat</keyword>
<dbReference type="Proteomes" id="UP000001593">
    <property type="component" value="Unassembled WGS sequence"/>
</dbReference>
<evidence type="ECO:0000256" key="1">
    <source>
        <dbReference type="ARBA" id="ARBA00004167"/>
    </source>
</evidence>
<evidence type="ECO:0000256" key="8">
    <source>
        <dbReference type="ARBA" id="ARBA00023180"/>
    </source>
</evidence>
<comment type="subcellular location">
    <subcellularLocation>
        <location evidence="1">Membrane</location>
        <topology evidence="1">Single-pass membrane protein</topology>
    </subcellularLocation>
</comment>
<dbReference type="SMART" id="SM00202">
    <property type="entry name" value="SR"/>
    <property type="match status" value="4"/>
</dbReference>
<dbReference type="FunFam" id="3.10.250.10:FF:000006">
    <property type="entry name" value="neurotrypsin isoform X2"/>
    <property type="match status" value="1"/>
</dbReference>
<keyword evidence="5" id="KW-1133">Transmembrane helix</keyword>
<dbReference type="InterPro" id="IPR036772">
    <property type="entry name" value="SRCR-like_dom_sf"/>
</dbReference>
<dbReference type="SUPFAM" id="SSF56487">
    <property type="entry name" value="SRCR-like"/>
    <property type="match status" value="5"/>
</dbReference>
<evidence type="ECO:0000256" key="4">
    <source>
        <dbReference type="ARBA" id="ARBA00022737"/>
    </source>
</evidence>
<dbReference type="FunFam" id="3.10.250.10:FF:000016">
    <property type="entry name" value="Scavenger receptor cysteine-rich protein type 12"/>
    <property type="match status" value="2"/>
</dbReference>
<protein>
    <recommendedName>
        <fullName evidence="10">SRCR domain-containing protein</fullName>
    </recommendedName>
</protein>
<dbReference type="InParanoid" id="A7SZ47"/>
<evidence type="ECO:0000256" key="7">
    <source>
        <dbReference type="ARBA" id="ARBA00023157"/>
    </source>
</evidence>
<feature type="domain" description="SRCR" evidence="10">
    <location>
        <begin position="114"/>
        <end position="213"/>
    </location>
</feature>
<dbReference type="GO" id="GO:0016020">
    <property type="term" value="C:membrane"/>
    <property type="evidence" value="ECO:0007669"/>
    <property type="project" value="UniProtKB-SubCell"/>
</dbReference>
<evidence type="ECO:0000256" key="9">
    <source>
        <dbReference type="PROSITE-ProRule" id="PRU00196"/>
    </source>
</evidence>
<dbReference type="InterPro" id="IPR001190">
    <property type="entry name" value="SRCR"/>
</dbReference>
<dbReference type="AlphaFoldDB" id="A7SZ47"/>
<dbReference type="FunFam" id="3.10.250.10:FF:000001">
    <property type="entry name" value="Lysyl oxidase 4 isoform X1"/>
    <property type="match status" value="1"/>
</dbReference>
<feature type="disulfide bond" evidence="9">
    <location>
        <begin position="182"/>
        <end position="192"/>
    </location>
</feature>
<dbReference type="STRING" id="45351.A7SZ47"/>
<feature type="disulfide bond" evidence="9">
    <location>
        <begin position="72"/>
        <end position="82"/>
    </location>
</feature>
<evidence type="ECO:0000313" key="12">
    <source>
        <dbReference type="Proteomes" id="UP000001593"/>
    </source>
</evidence>
<dbReference type="PhylomeDB" id="A7SZ47"/>
<dbReference type="PRINTS" id="PR00258">
    <property type="entry name" value="SPERACTRCPTR"/>
</dbReference>
<gene>
    <name evidence="11" type="ORF">NEMVEDRAFT_v1g40063</name>
</gene>
<keyword evidence="8" id="KW-0325">Glycoprotein</keyword>